<gene>
    <name evidence="1" type="ORF">IE53DRAFT_274767</name>
</gene>
<name>A0ACD0NMK2_9BASI</name>
<dbReference type="Proteomes" id="UP000245626">
    <property type="component" value="Unassembled WGS sequence"/>
</dbReference>
<reference evidence="1 2" key="1">
    <citation type="journal article" date="2018" name="Mol. Biol. Evol.">
        <title>Broad Genomic Sampling Reveals a Smut Pathogenic Ancestry of the Fungal Clade Ustilaginomycotina.</title>
        <authorList>
            <person name="Kijpornyongpan T."/>
            <person name="Mondo S.J."/>
            <person name="Barry K."/>
            <person name="Sandor L."/>
            <person name="Lee J."/>
            <person name="Lipzen A."/>
            <person name="Pangilinan J."/>
            <person name="LaButti K."/>
            <person name="Hainaut M."/>
            <person name="Henrissat B."/>
            <person name="Grigoriev I.V."/>
            <person name="Spatafora J.W."/>
            <person name="Aime M.C."/>
        </authorList>
    </citation>
    <scope>NUCLEOTIDE SEQUENCE [LARGE SCALE GENOMIC DNA]</scope>
    <source>
        <strain evidence="1 2">SA 807</strain>
    </source>
</reference>
<accession>A0ACD0NMK2</accession>
<proteinExistence type="predicted"/>
<dbReference type="EMBL" id="KZ820573">
    <property type="protein sequence ID" value="PWN47046.1"/>
    <property type="molecule type" value="Genomic_DNA"/>
</dbReference>
<organism evidence="1 2">
    <name type="scientific">Violaceomyces palustris</name>
    <dbReference type="NCBI Taxonomy" id="1673888"/>
    <lineage>
        <taxon>Eukaryota</taxon>
        <taxon>Fungi</taxon>
        <taxon>Dikarya</taxon>
        <taxon>Basidiomycota</taxon>
        <taxon>Ustilaginomycotina</taxon>
        <taxon>Ustilaginomycetes</taxon>
        <taxon>Violaceomycetales</taxon>
        <taxon>Violaceomycetaceae</taxon>
        <taxon>Violaceomyces</taxon>
    </lineage>
</organism>
<protein>
    <submittedName>
        <fullName evidence="1">Uncharacterized protein</fullName>
    </submittedName>
</protein>
<evidence type="ECO:0000313" key="2">
    <source>
        <dbReference type="Proteomes" id="UP000245626"/>
    </source>
</evidence>
<evidence type="ECO:0000313" key="1">
    <source>
        <dbReference type="EMBL" id="PWN47046.1"/>
    </source>
</evidence>
<sequence>MDETRSVRESSWPWPAFTSSPRLTTTCLTKSSKVTTCRWTSPFRELRCMFHGMKESDGEENEGNASLTRPSPSGSAPPAHLHPPHLSRISGLLMLLAIVVVATIEQILSELGSKVVAQDPNLTSQDDNGPLPEVMEAEVVGPSSSDDAASAKVDQDRPAAGERGSDRDQLDRIEAGRTATVPLPPSSKRQGLSKERVDVMRCL</sequence>
<keyword evidence="2" id="KW-1185">Reference proteome</keyword>